<dbReference type="RefSeq" id="WP_244645038.1">
    <property type="nucleotide sequence ID" value="NZ_BMMF01000001.1"/>
</dbReference>
<evidence type="ECO:0000259" key="3">
    <source>
        <dbReference type="Pfam" id="PF19278"/>
    </source>
</evidence>
<dbReference type="GO" id="GO:0006749">
    <property type="term" value="P:glutathione metabolic process"/>
    <property type="evidence" value="ECO:0007669"/>
    <property type="project" value="TreeGrafter"/>
</dbReference>
<dbReference type="InterPro" id="IPR002821">
    <property type="entry name" value="Hydantoinase_A"/>
</dbReference>
<evidence type="ECO:0000313" key="4">
    <source>
        <dbReference type="EMBL" id="GGK17526.1"/>
    </source>
</evidence>
<feature type="domain" description="Acetophenone carboxylase-like C-terminal" evidence="3">
    <location>
        <begin position="526"/>
        <end position="686"/>
    </location>
</feature>
<reference evidence="4 5" key="1">
    <citation type="journal article" date="2014" name="Int. J. Syst. Evol. Microbiol.">
        <title>Complete genome sequence of Corynebacterium casei LMG S-19264T (=DSM 44701T), isolated from a smear-ripened cheese.</title>
        <authorList>
            <consortium name="US DOE Joint Genome Institute (JGI-PGF)"/>
            <person name="Walter F."/>
            <person name="Albersmeier A."/>
            <person name="Kalinowski J."/>
            <person name="Ruckert C."/>
        </authorList>
    </citation>
    <scope>NUCLEOTIDE SEQUENCE [LARGE SCALE GENOMIC DNA]</scope>
    <source>
        <strain evidence="4 5">CGMCC 1.9161</strain>
    </source>
</reference>
<evidence type="ECO:0000313" key="5">
    <source>
        <dbReference type="Proteomes" id="UP000600449"/>
    </source>
</evidence>
<dbReference type="EMBL" id="BMMF01000001">
    <property type="protein sequence ID" value="GGK17526.1"/>
    <property type="molecule type" value="Genomic_DNA"/>
</dbReference>
<dbReference type="SUPFAM" id="SSF53067">
    <property type="entry name" value="Actin-like ATPase domain"/>
    <property type="match status" value="1"/>
</dbReference>
<dbReference type="PANTHER" id="PTHR11365">
    <property type="entry name" value="5-OXOPROLINASE RELATED"/>
    <property type="match status" value="1"/>
</dbReference>
<proteinExistence type="predicted"/>
<dbReference type="InterPro" id="IPR043129">
    <property type="entry name" value="ATPase_NBD"/>
</dbReference>
<dbReference type="Pfam" id="PF19278">
    <property type="entry name" value="Hydant_A_C"/>
    <property type="match status" value="1"/>
</dbReference>
<name>A0A917Q3K0_9HYPH</name>
<protein>
    <submittedName>
        <fullName evidence="4">Hydantoinase</fullName>
    </submittedName>
</protein>
<dbReference type="AlphaFoldDB" id="A0A917Q3K0"/>
<evidence type="ECO:0000259" key="1">
    <source>
        <dbReference type="Pfam" id="PF01968"/>
    </source>
</evidence>
<dbReference type="GO" id="GO:0017168">
    <property type="term" value="F:5-oxoprolinase (ATP-hydrolyzing) activity"/>
    <property type="evidence" value="ECO:0007669"/>
    <property type="project" value="TreeGrafter"/>
</dbReference>
<dbReference type="InterPro" id="IPR045079">
    <property type="entry name" value="Oxoprolinase-like"/>
</dbReference>
<dbReference type="Proteomes" id="UP000600449">
    <property type="component" value="Unassembled WGS sequence"/>
</dbReference>
<dbReference type="InterPro" id="IPR008040">
    <property type="entry name" value="Hydant_A_N"/>
</dbReference>
<comment type="caution">
    <text evidence="4">The sequence shown here is derived from an EMBL/GenBank/DDBJ whole genome shotgun (WGS) entry which is preliminary data.</text>
</comment>
<dbReference type="Pfam" id="PF05378">
    <property type="entry name" value="Hydant_A_N"/>
    <property type="match status" value="1"/>
</dbReference>
<gene>
    <name evidence="4" type="ORF">GCM10011322_00240</name>
</gene>
<dbReference type="PANTHER" id="PTHR11365:SF23">
    <property type="entry name" value="HYPOTHETICAL 5-OXOPROLINASE (EUROFUNG)-RELATED"/>
    <property type="match status" value="1"/>
</dbReference>
<feature type="domain" description="Hydantoinase/oxoprolinase N-terminal" evidence="2">
    <location>
        <begin position="17"/>
        <end position="187"/>
    </location>
</feature>
<sequence length="695" mass="72060">MSAPMTPSRTPSSRTLVGVDVGGTFTDLAYFDEESRSFRTAKVPSNRGDEASGFLDGLSVFGAVSDLGAIVHGTTVGTNALLERKGARIGVITTRGFRDVLEMRRRDRLHTWGLWGDFTPITERRLRLEVGERTLADGTIREAVDPAEVERAVRALLAEGAEALAIVFINAYANPANERAALDAARAVWPNPHVCASTEILPEIREFERSSTTALNAYLMPVVASYLAKLEDALASAAFPGSFHIVQSNGGVMSTQTARRLPVRTALSGPAAGVIAAAAIARAAGVENIITADLGGTSFDVSLVAGGEAALAAQTTIDFGLVIRTPMIEIATIGAGGGSIASVDAGGLIAVGPESAGSRPGPVAYGQGNERPTLTDANVVLGRINAERPIGGKLARLDVDAARAAIAREIGEPLGLSPLDAAEAIVKVANAKMAGAIRLVSIERGHDPAKFAAVPFGGGGALHVGALIRDVGLKSALVPRYPGVTSALGCIIADIRHDQVLTLNLMLDGLDEAALQERLVAAGHEAREVVAHAGLSTEGIAIVFELDMHYVGQTHTVAARLPAGIGSDAAPVTAAIVRAAFEQAYGAAFSRLLPGIPVKIVSLRTAAIGKRPSFDLKALAPMPDASLDKAARGTRPVYFEGAFHDTAIYSRLDLPVGAIVPGPAILEQPDATTVVDPGLMAHVDAFGNLIVERGG</sequence>
<feature type="domain" description="Hydantoinase A/oxoprolinase" evidence="1">
    <location>
        <begin position="209"/>
        <end position="498"/>
    </location>
</feature>
<dbReference type="InterPro" id="IPR049517">
    <property type="entry name" value="ACX-like_C"/>
</dbReference>
<keyword evidence="5" id="KW-1185">Reference proteome</keyword>
<organism evidence="4 5">
    <name type="scientific">Salinarimonas ramus</name>
    <dbReference type="NCBI Taxonomy" id="690164"/>
    <lineage>
        <taxon>Bacteria</taxon>
        <taxon>Pseudomonadati</taxon>
        <taxon>Pseudomonadota</taxon>
        <taxon>Alphaproteobacteria</taxon>
        <taxon>Hyphomicrobiales</taxon>
        <taxon>Salinarimonadaceae</taxon>
        <taxon>Salinarimonas</taxon>
    </lineage>
</organism>
<dbReference type="GO" id="GO:0005829">
    <property type="term" value="C:cytosol"/>
    <property type="evidence" value="ECO:0007669"/>
    <property type="project" value="TreeGrafter"/>
</dbReference>
<accession>A0A917Q3K0</accession>
<dbReference type="Pfam" id="PF01968">
    <property type="entry name" value="Hydantoinase_A"/>
    <property type="match status" value="1"/>
</dbReference>
<evidence type="ECO:0000259" key="2">
    <source>
        <dbReference type="Pfam" id="PF05378"/>
    </source>
</evidence>